<dbReference type="Proteomes" id="UP000526625">
    <property type="component" value="Unassembled WGS sequence"/>
</dbReference>
<dbReference type="RefSeq" id="WP_015340873.1">
    <property type="nucleotide sequence ID" value="NZ_JAADZA010000032.1"/>
</dbReference>
<evidence type="ECO:0000313" key="1">
    <source>
        <dbReference type="EMBL" id="MBB6494446.1"/>
    </source>
</evidence>
<proteinExistence type="predicted"/>
<name>A0ABR6R5V5_RHITR</name>
<keyword evidence="2" id="KW-1185">Reference proteome</keyword>
<dbReference type="EMBL" id="JACHBF010000017">
    <property type="protein sequence ID" value="MBB6494446.1"/>
    <property type="molecule type" value="Genomic_DNA"/>
</dbReference>
<evidence type="ECO:0000313" key="2">
    <source>
        <dbReference type="Proteomes" id="UP000526625"/>
    </source>
</evidence>
<organism evidence="1 2">
    <name type="scientific">Rhizobium tropici</name>
    <dbReference type="NCBI Taxonomy" id="398"/>
    <lineage>
        <taxon>Bacteria</taxon>
        <taxon>Pseudomonadati</taxon>
        <taxon>Pseudomonadota</taxon>
        <taxon>Alphaproteobacteria</taxon>
        <taxon>Hyphomicrobiales</taxon>
        <taxon>Rhizobiaceae</taxon>
        <taxon>Rhizobium/Agrobacterium group</taxon>
        <taxon>Rhizobium</taxon>
    </lineage>
</organism>
<comment type="caution">
    <text evidence="1">The sequence shown here is derived from an EMBL/GenBank/DDBJ whole genome shotgun (WGS) entry which is preliminary data.</text>
</comment>
<gene>
    <name evidence="1" type="ORF">GGD45_004890</name>
</gene>
<accession>A0ABR6R5V5</accession>
<protein>
    <recommendedName>
        <fullName evidence="3">SAM-dependent methyltransferase</fullName>
    </recommendedName>
</protein>
<sequence length="51" mass="6071">MTQNIYDNPGFFEGYSRHVEEWSPSDEDLAAHPEWAIERERPMFLLISTRT</sequence>
<evidence type="ECO:0008006" key="3">
    <source>
        <dbReference type="Google" id="ProtNLM"/>
    </source>
</evidence>
<reference evidence="1 2" key="1">
    <citation type="submission" date="2020-08" db="EMBL/GenBank/DDBJ databases">
        <title>Genomic Encyclopedia of Type Strains, Phase IV (KMG-V): Genome sequencing to study the core and pangenomes of soil and plant-associated prokaryotes.</title>
        <authorList>
            <person name="Whitman W."/>
        </authorList>
    </citation>
    <scope>NUCLEOTIDE SEQUENCE [LARGE SCALE GENOMIC DNA]</scope>
    <source>
        <strain evidence="1 2">SEMIA 4059</strain>
    </source>
</reference>